<organism evidence="1 2">
    <name type="scientific">Aureliella helgolandensis</name>
    <dbReference type="NCBI Taxonomy" id="2527968"/>
    <lineage>
        <taxon>Bacteria</taxon>
        <taxon>Pseudomonadati</taxon>
        <taxon>Planctomycetota</taxon>
        <taxon>Planctomycetia</taxon>
        <taxon>Pirellulales</taxon>
        <taxon>Pirellulaceae</taxon>
        <taxon>Aureliella</taxon>
    </lineage>
</organism>
<dbReference type="EMBL" id="CP036298">
    <property type="protein sequence ID" value="QDV25950.1"/>
    <property type="molecule type" value="Genomic_DNA"/>
</dbReference>
<proteinExistence type="predicted"/>
<sequence length="214" mass="24399">MASSGKRDVTIEKSEVVARAYRKIMDGRKDDLSRDEEAAVKQHEKQKEERLRWQYYETIPQKHWRSMSGRQAKILNEQASRYGIPFGGANVSLPKVVRALHDFLADNKHKLARDDDDLLSGPASPALERYREERALLARLVRLEREGELLPRDLVRLSLAKTAALIRAAGETLQKQFGDTAAELLYDAIEDAESEIERFFTQRHSAEAPVDVVD</sequence>
<dbReference type="Proteomes" id="UP000318017">
    <property type="component" value="Chromosome"/>
</dbReference>
<reference evidence="1 2" key="1">
    <citation type="submission" date="2019-02" db="EMBL/GenBank/DDBJ databases">
        <title>Deep-cultivation of Planctomycetes and their phenomic and genomic characterization uncovers novel biology.</title>
        <authorList>
            <person name="Wiegand S."/>
            <person name="Jogler M."/>
            <person name="Boedeker C."/>
            <person name="Pinto D."/>
            <person name="Vollmers J."/>
            <person name="Rivas-Marin E."/>
            <person name="Kohn T."/>
            <person name="Peeters S.H."/>
            <person name="Heuer A."/>
            <person name="Rast P."/>
            <person name="Oberbeckmann S."/>
            <person name="Bunk B."/>
            <person name="Jeske O."/>
            <person name="Meyerdierks A."/>
            <person name="Storesund J.E."/>
            <person name="Kallscheuer N."/>
            <person name="Luecker S."/>
            <person name="Lage O.M."/>
            <person name="Pohl T."/>
            <person name="Merkel B.J."/>
            <person name="Hornburger P."/>
            <person name="Mueller R.-W."/>
            <person name="Bruemmer F."/>
            <person name="Labrenz M."/>
            <person name="Spormann A.M."/>
            <person name="Op den Camp H."/>
            <person name="Overmann J."/>
            <person name="Amann R."/>
            <person name="Jetten M.S.M."/>
            <person name="Mascher T."/>
            <person name="Medema M.H."/>
            <person name="Devos D.P."/>
            <person name="Kaster A.-K."/>
            <person name="Ovreas L."/>
            <person name="Rohde M."/>
            <person name="Galperin M.Y."/>
            <person name="Jogler C."/>
        </authorList>
    </citation>
    <scope>NUCLEOTIDE SEQUENCE [LARGE SCALE GENOMIC DNA]</scope>
    <source>
        <strain evidence="1 2">Q31a</strain>
    </source>
</reference>
<evidence type="ECO:0000313" key="1">
    <source>
        <dbReference type="EMBL" id="QDV25950.1"/>
    </source>
</evidence>
<name>A0A518GBN7_9BACT</name>
<dbReference type="AlphaFoldDB" id="A0A518GBN7"/>
<accession>A0A518GBN7</accession>
<dbReference type="RefSeq" id="WP_145081727.1">
    <property type="nucleotide sequence ID" value="NZ_CP036298.1"/>
</dbReference>
<dbReference type="OrthoDB" id="273891at2"/>
<gene>
    <name evidence="1" type="ORF">Q31a_43190</name>
</gene>
<keyword evidence="2" id="KW-1185">Reference proteome</keyword>
<dbReference type="KEGG" id="ahel:Q31a_43190"/>
<protein>
    <submittedName>
        <fullName evidence="1">Uncharacterized protein</fullName>
    </submittedName>
</protein>
<evidence type="ECO:0000313" key="2">
    <source>
        <dbReference type="Proteomes" id="UP000318017"/>
    </source>
</evidence>